<proteinExistence type="predicted"/>
<comment type="caution">
    <text evidence="2">The sequence shown here is derived from an EMBL/GenBank/DDBJ whole genome shotgun (WGS) entry which is preliminary data.</text>
</comment>
<keyword evidence="3" id="KW-1185">Reference proteome</keyword>
<organism evidence="2 3">
    <name type="scientific">Hibiscus syriacus</name>
    <name type="common">Rose of Sharon</name>
    <dbReference type="NCBI Taxonomy" id="106335"/>
    <lineage>
        <taxon>Eukaryota</taxon>
        <taxon>Viridiplantae</taxon>
        <taxon>Streptophyta</taxon>
        <taxon>Embryophyta</taxon>
        <taxon>Tracheophyta</taxon>
        <taxon>Spermatophyta</taxon>
        <taxon>Magnoliopsida</taxon>
        <taxon>eudicotyledons</taxon>
        <taxon>Gunneridae</taxon>
        <taxon>Pentapetalae</taxon>
        <taxon>rosids</taxon>
        <taxon>malvids</taxon>
        <taxon>Malvales</taxon>
        <taxon>Malvaceae</taxon>
        <taxon>Malvoideae</taxon>
        <taxon>Hibiscus</taxon>
    </lineage>
</organism>
<evidence type="ECO:0000259" key="1">
    <source>
        <dbReference type="Pfam" id="PF04526"/>
    </source>
</evidence>
<dbReference type="Proteomes" id="UP000436088">
    <property type="component" value="Unassembled WGS sequence"/>
</dbReference>
<protein>
    <recommendedName>
        <fullName evidence="1">AIR12 DOMON domain-containing protein</fullName>
    </recommendedName>
</protein>
<gene>
    <name evidence="2" type="ORF">F3Y22_tig00111105pilonHSYRG00087</name>
</gene>
<name>A0A6A2Z0L1_HIBSY</name>
<evidence type="ECO:0000313" key="2">
    <source>
        <dbReference type="EMBL" id="KAE8684622.1"/>
    </source>
</evidence>
<evidence type="ECO:0000313" key="3">
    <source>
        <dbReference type="Proteomes" id="UP000436088"/>
    </source>
</evidence>
<sequence length="91" mass="9901">MGHKSEATGMAGSQTLVAYKNSSTGLAVVRTFDISSYSSIVRKDLSFEVWTRVGEQRRRELVGADGMLAKHEFAAANLHSKGTLDLKNGTR</sequence>
<dbReference type="AlphaFoldDB" id="A0A6A2Z0L1"/>
<accession>A0A6A2Z0L1</accession>
<feature type="domain" description="AIR12 DOMON" evidence="1">
    <location>
        <begin position="10"/>
        <end position="55"/>
    </location>
</feature>
<dbReference type="EMBL" id="VEPZ02001236">
    <property type="protein sequence ID" value="KAE8684622.1"/>
    <property type="molecule type" value="Genomic_DNA"/>
</dbReference>
<reference evidence="2" key="1">
    <citation type="submission" date="2019-09" db="EMBL/GenBank/DDBJ databases">
        <title>Draft genome information of white flower Hibiscus syriacus.</title>
        <authorList>
            <person name="Kim Y.-M."/>
        </authorList>
    </citation>
    <scope>NUCLEOTIDE SEQUENCE [LARGE SCALE GENOMIC DNA]</scope>
    <source>
        <strain evidence="2">YM2019G1</strain>
    </source>
</reference>
<dbReference type="Pfam" id="PF04526">
    <property type="entry name" value="DUF568"/>
    <property type="match status" value="1"/>
</dbReference>
<dbReference type="InterPro" id="IPR045265">
    <property type="entry name" value="AIR12_DOMON"/>
</dbReference>